<dbReference type="Proteomes" id="UP000203563">
    <property type="component" value="Segment"/>
</dbReference>
<dbReference type="KEGG" id="vg:22974524"/>
<accession>A0A0B4U7A3</accession>
<name>A0A0B4U7A3_9VIRU</name>
<evidence type="ECO:0000256" key="1">
    <source>
        <dbReference type="SAM" id="MobiDB-lite"/>
    </source>
</evidence>
<feature type="compositionally biased region" description="Basic residues" evidence="1">
    <location>
        <begin position="68"/>
        <end position="90"/>
    </location>
</feature>
<protein>
    <submittedName>
        <fullName evidence="2">Putative capsid protein</fullName>
    </submittedName>
</protein>
<dbReference type="GeneID" id="22974524"/>
<evidence type="ECO:0000313" key="2">
    <source>
        <dbReference type="EMBL" id="AJC52530.1"/>
    </source>
</evidence>
<keyword evidence="3" id="KW-1185">Reference proteome</keyword>
<sequence length="440" mass="47294">MAYKLAGRAAGATLGFIYNNTKGALIGARMAKYARTGIRARVARSNKRKATVYAGTKRRGSVLAAPPAKRRVFKSRPRKQLRGGKRRGGGSKRSSFANAIAKTGASNFSIGSGAKLYSGFKRTQLPTTFNCTVTQRVSGTSSTQSVVLLPTYGLRATGETGDTASQSQFTIDKSLLDTAERWLANNTNSSAAQTYSGPTGRRQGVRNTMKFVVNKLHYDQMIRNMSNQDADITLYDCVMRSGVDPNQAPQLSPIPNQADPLADWRNGLEVERIAAGAYLGATTINSVGTTPFHSSAFCKLYRVAKVTRKTLSSGEVHHHHVTVRPRNMFDTQVDKIGNIPDITQTNLNTRGTYIPGLTGFTILVASGSIGNNPDVATNNQIGMTAVALDVVTKTSASFSQFTRERRQHVNFDGMSTNNITAVVLDDTDAITTVQAAGGGV</sequence>
<feature type="region of interest" description="Disordered" evidence="1">
    <location>
        <begin position="67"/>
        <end position="94"/>
    </location>
</feature>
<reference evidence="3" key="1">
    <citation type="journal article" date="2015" name="Arch. Virol.">
        <title>Identification of novel Bromus- and Trifolium-associated circular DNA viruses.</title>
        <authorList>
            <person name="Kraberger S."/>
            <person name="Farkas K."/>
            <person name="Bernardo P."/>
            <person name="Booker C."/>
            <person name="Arguello-Astorga G.R."/>
            <person name="Mesleard F."/>
            <person name="Martin D.P."/>
            <person name="Roumagnac P."/>
            <person name="Varsani A."/>
        </authorList>
    </citation>
    <scope>NUCLEOTIDE SEQUENCE [LARGE SCALE GENOMIC DNA]</scope>
</reference>
<dbReference type="OrthoDB" id="30219at10239"/>
<evidence type="ECO:0000313" key="3">
    <source>
        <dbReference type="Proteomes" id="UP000203563"/>
    </source>
</evidence>
<proteinExistence type="predicted"/>
<organism evidence="2 3">
    <name type="scientific">Trifolium-associated circular DNA virus 1</name>
    <dbReference type="NCBI Taxonomy" id="1590173"/>
    <lineage>
        <taxon>Viruses</taxon>
        <taxon>Monodnaviria</taxon>
        <taxon>Shotokuvirae</taxon>
        <taxon>Cressdnaviricota</taxon>
        <taxon>Repensiviricetes</taxon>
        <taxon>Geplafuvirales</taxon>
        <taxon>Geplanaviridae</taxon>
        <taxon>Alohovirus</taxon>
        <taxon>Alohovirus trifolis</taxon>
    </lineage>
</organism>
<dbReference type="RefSeq" id="YP_009117062.1">
    <property type="nucleotide sequence ID" value="NC_026272.1"/>
</dbReference>
<dbReference type="EMBL" id="KP005453">
    <property type="protein sequence ID" value="AJC52530.1"/>
    <property type="molecule type" value="Genomic_DNA"/>
</dbReference>